<dbReference type="AlphaFoldDB" id="A0A399JDX4"/>
<evidence type="ECO:0000256" key="10">
    <source>
        <dbReference type="PIRNR" id="PIRNR017385"/>
    </source>
</evidence>
<feature type="transmembrane region" description="Helical" evidence="11">
    <location>
        <begin position="30"/>
        <end position="50"/>
    </location>
</feature>
<evidence type="ECO:0000256" key="4">
    <source>
        <dbReference type="ARBA" id="ARBA00022475"/>
    </source>
</evidence>
<evidence type="ECO:0000256" key="2">
    <source>
        <dbReference type="ARBA" id="ARBA00004651"/>
    </source>
</evidence>
<feature type="transmembrane region" description="Helical" evidence="11">
    <location>
        <begin position="7"/>
        <end position="24"/>
    </location>
</feature>
<keyword evidence="4 10" id="KW-1003">Cell membrane</keyword>
<comment type="similarity">
    <text evidence="3 10">Belongs to the cytochrome c oxidase bacterial subunit CtaF family.</text>
</comment>
<dbReference type="EMBL" id="QQXK01000014">
    <property type="protein sequence ID" value="RII42252.1"/>
    <property type="molecule type" value="Genomic_DNA"/>
</dbReference>
<evidence type="ECO:0000256" key="11">
    <source>
        <dbReference type="SAM" id="Phobius"/>
    </source>
</evidence>
<feature type="transmembrane region" description="Helical" evidence="11">
    <location>
        <begin position="74"/>
        <end position="98"/>
    </location>
</feature>
<dbReference type="EC" id="7.1.1.9" evidence="10"/>
<dbReference type="RefSeq" id="WP_119424703.1">
    <property type="nucleotide sequence ID" value="NZ_QQXK01000014.1"/>
</dbReference>
<dbReference type="Pfam" id="PF12270">
    <property type="entry name" value="Cyt_c_ox_IV"/>
    <property type="match status" value="1"/>
</dbReference>
<keyword evidence="5 11" id="KW-0812">Transmembrane</keyword>
<evidence type="ECO:0000313" key="13">
    <source>
        <dbReference type="Proteomes" id="UP000265419"/>
    </source>
</evidence>
<comment type="catalytic activity">
    <reaction evidence="9 10">
        <text>4 Fe(II)-[cytochrome c] + O2 + 8 H(+)(in) = 4 Fe(III)-[cytochrome c] + 2 H2O + 4 H(+)(out)</text>
        <dbReference type="Rhea" id="RHEA:11436"/>
        <dbReference type="Rhea" id="RHEA-COMP:10350"/>
        <dbReference type="Rhea" id="RHEA-COMP:14399"/>
        <dbReference type="ChEBI" id="CHEBI:15377"/>
        <dbReference type="ChEBI" id="CHEBI:15378"/>
        <dbReference type="ChEBI" id="CHEBI:15379"/>
        <dbReference type="ChEBI" id="CHEBI:29033"/>
        <dbReference type="ChEBI" id="CHEBI:29034"/>
        <dbReference type="EC" id="7.1.1.9"/>
    </reaction>
</comment>
<dbReference type="GO" id="GO:0005886">
    <property type="term" value="C:plasma membrane"/>
    <property type="evidence" value="ECO:0007669"/>
    <property type="project" value="UniProtKB-SubCell"/>
</dbReference>
<comment type="caution">
    <text evidence="12">The sequence shown here is derived from an EMBL/GenBank/DDBJ whole genome shotgun (WGS) entry which is preliminary data.</text>
</comment>
<reference evidence="12 13" key="1">
    <citation type="submission" date="2018-07" db="EMBL/GenBank/DDBJ databases">
        <title>Arthrobacter sp. nov., isolated from raw cow's milk with high bacterial count.</title>
        <authorList>
            <person name="Hahne J."/>
            <person name="Isele D."/>
            <person name="Lipski A."/>
        </authorList>
    </citation>
    <scope>NUCLEOTIDE SEQUENCE [LARGE SCALE GENOMIC DNA]</scope>
    <source>
        <strain evidence="12 13">JZ R-35</strain>
    </source>
</reference>
<keyword evidence="7 11" id="KW-1133">Transmembrane helix</keyword>
<dbReference type="InterPro" id="IPR021050">
    <property type="entry name" value="Cyt_c_oxidase_su4_actinobac"/>
</dbReference>
<evidence type="ECO:0000256" key="3">
    <source>
        <dbReference type="ARBA" id="ARBA00006870"/>
    </source>
</evidence>
<comment type="subcellular location">
    <subcellularLocation>
        <location evidence="2">Cell membrane</location>
        <topology evidence="2">Multi-pass membrane protein</topology>
    </subcellularLocation>
</comment>
<name>A0A399JDX4_9MICC</name>
<evidence type="ECO:0000256" key="5">
    <source>
        <dbReference type="ARBA" id="ARBA00022692"/>
    </source>
</evidence>
<evidence type="ECO:0000256" key="9">
    <source>
        <dbReference type="ARBA" id="ARBA00047816"/>
    </source>
</evidence>
<sequence>MRPEANIFLGGIIFIPLGITYGFLTQFKEWVGFPAFLLLGAMSLMVGIFLRKTGKSMGPRPEDRSGGEIAERSGVYGTFAPASWWPLVLGIGTAVAFLGLAVGLWVLFIGAGIAIVGVLGWVFEFSSGDWAH</sequence>
<evidence type="ECO:0000256" key="6">
    <source>
        <dbReference type="ARBA" id="ARBA00022967"/>
    </source>
</evidence>
<dbReference type="GO" id="GO:0004129">
    <property type="term" value="F:cytochrome-c oxidase activity"/>
    <property type="evidence" value="ECO:0007669"/>
    <property type="project" value="UniProtKB-EC"/>
</dbReference>
<evidence type="ECO:0000313" key="12">
    <source>
        <dbReference type="EMBL" id="RII42252.1"/>
    </source>
</evidence>
<evidence type="ECO:0000256" key="7">
    <source>
        <dbReference type="ARBA" id="ARBA00022989"/>
    </source>
</evidence>
<evidence type="ECO:0000256" key="8">
    <source>
        <dbReference type="ARBA" id="ARBA00023136"/>
    </source>
</evidence>
<dbReference type="Proteomes" id="UP000265419">
    <property type="component" value="Unassembled WGS sequence"/>
</dbReference>
<proteinExistence type="inferred from homology"/>
<comment type="function">
    <text evidence="1 10">Part of cytochrome c oxidase, its function is unknown.</text>
</comment>
<dbReference type="PIRSF" id="PIRSF017385">
    <property type="entry name" value="CtaF"/>
    <property type="match status" value="1"/>
</dbReference>
<keyword evidence="13" id="KW-1185">Reference proteome</keyword>
<gene>
    <name evidence="12" type="ORF">DWB68_08475</name>
</gene>
<evidence type="ECO:0000256" key="1">
    <source>
        <dbReference type="ARBA" id="ARBA00002536"/>
    </source>
</evidence>
<organism evidence="12 13">
    <name type="scientific">Galactobacter valiniphilus</name>
    <dbReference type="NCBI Taxonomy" id="2676122"/>
    <lineage>
        <taxon>Bacteria</taxon>
        <taxon>Bacillati</taxon>
        <taxon>Actinomycetota</taxon>
        <taxon>Actinomycetes</taxon>
        <taxon>Micrococcales</taxon>
        <taxon>Micrococcaceae</taxon>
        <taxon>Galactobacter</taxon>
    </lineage>
</organism>
<accession>A0A399JDX4</accession>
<keyword evidence="6 10" id="KW-1278">Translocase</keyword>
<dbReference type="GO" id="GO:0022900">
    <property type="term" value="P:electron transport chain"/>
    <property type="evidence" value="ECO:0007669"/>
    <property type="project" value="InterPro"/>
</dbReference>
<feature type="transmembrane region" description="Helical" evidence="11">
    <location>
        <begin position="104"/>
        <end position="123"/>
    </location>
</feature>
<comment type="subunit">
    <text evidence="10">Associates with subunits I, II and III to form cytochrome c oxidase.</text>
</comment>
<keyword evidence="8 10" id="KW-0472">Membrane</keyword>
<protein>
    <recommendedName>
        <fullName evidence="10">Cytochrome c oxidase polypeptide 4</fullName>
        <ecNumber evidence="10">7.1.1.9</ecNumber>
    </recommendedName>
    <alternativeName>
        <fullName evidence="10">Cytochrome aa3 subunit 4</fullName>
    </alternativeName>
    <alternativeName>
        <fullName evidence="10">Cytochrome c oxidase polypeptide IV</fullName>
    </alternativeName>
</protein>